<dbReference type="CDD" id="cd12427">
    <property type="entry name" value="RRM4_hnRNPL_like"/>
    <property type="match status" value="1"/>
</dbReference>
<dbReference type="Gene3D" id="3.30.70.330">
    <property type="match status" value="4"/>
</dbReference>
<dbReference type="InterPro" id="IPR055204">
    <property type="entry name" value="HNRNPL_RRM"/>
</dbReference>
<dbReference type="PANTHER" id="PTHR15592">
    <property type="entry name" value="MATRIN 3/NUCLEAR PROTEIN 220-RELATED"/>
    <property type="match status" value="1"/>
</dbReference>
<evidence type="ECO:0000313" key="6">
    <source>
        <dbReference type="Proteomes" id="UP000887567"/>
    </source>
</evidence>
<dbReference type="Pfam" id="PF11835">
    <property type="entry name" value="RRM_8"/>
    <property type="match status" value="1"/>
</dbReference>
<dbReference type="InterPro" id="IPR012677">
    <property type="entry name" value="Nucleotide-bd_a/b_plait_sf"/>
</dbReference>
<dbReference type="SMART" id="SM00360">
    <property type="entry name" value="RRM"/>
    <property type="match status" value="3"/>
</dbReference>
<keyword evidence="2 3" id="KW-0694">RNA-binding</keyword>
<evidence type="ECO:0000256" key="3">
    <source>
        <dbReference type="PROSITE-ProRule" id="PRU00176"/>
    </source>
</evidence>
<sequence>MAEKHAFEETSGYASNEYSENPYKRARVDNTLEFTGYQGRHYAEPSRVVHIRGVADEATEQDILQSFGQFGKIACITMMPKIRQALVEFEDIRCATNLVQETAAGNPVILCGRQSFANYSKSQHISRNVQVKEDSPPNHILLVTIINPQYPVTTDILHTIFSKQGAVQRIVVFRKSGLQAMIEFDCVETAKTAKDTLNGADIYTGCNTLKIEYARAKQLNVYKNDSQTYFFTQEKAQGSPPMRKQGLLSPPPTPPMYGGGHGVPSVPAAQPPMYHPPSSGGCVLMVYGMDKDKMNCDRLFNLLCCYGNVMKIKFLLGKLGTAMAELNDHVACNTVIEHLSGIELFGSRMDFGYSKQSYLVDPTNIPNLADGTPSFKSYAHSKNHRFISPAASSKNRVFSPTKVLHFFNAPADADKTSLEQMCIENGVSPPIAVKVFTPAARSASGLMEWETGQQALEALVLCNHFVVKNDSAKTIYTVKLAFSSTPTAQ</sequence>
<dbReference type="Proteomes" id="UP000887567">
    <property type="component" value="Unplaced"/>
</dbReference>
<dbReference type="InterPro" id="IPR021790">
    <property type="entry name" value="PTBP1-like_RRM2"/>
</dbReference>
<evidence type="ECO:0000256" key="1">
    <source>
        <dbReference type="ARBA" id="ARBA00022737"/>
    </source>
</evidence>
<accession>A0A913YLB7</accession>
<dbReference type="InterPro" id="IPR035979">
    <property type="entry name" value="RBD_domain_sf"/>
</dbReference>
<evidence type="ECO:0000259" key="4">
    <source>
        <dbReference type="PROSITE" id="PS50102"/>
    </source>
</evidence>
<dbReference type="PROSITE" id="PS50102">
    <property type="entry name" value="RRM"/>
    <property type="match status" value="2"/>
</dbReference>
<reference evidence="5" key="1">
    <citation type="submission" date="2022-11" db="UniProtKB">
        <authorList>
            <consortium name="EnsemblMetazoa"/>
        </authorList>
    </citation>
    <scope>IDENTIFICATION</scope>
</reference>
<dbReference type="Pfam" id="PF13893">
    <property type="entry name" value="RRM_5"/>
    <property type="match status" value="1"/>
</dbReference>
<dbReference type="FunFam" id="3.30.70.330:FF:000072">
    <property type="entry name" value="heterogeneous nuclear ribonucleoprotein L isoform X1"/>
    <property type="match status" value="1"/>
</dbReference>
<evidence type="ECO:0000313" key="5">
    <source>
        <dbReference type="EnsemblMetazoa" id="XP_028516245.1"/>
    </source>
</evidence>
<keyword evidence="6" id="KW-1185">Reference proteome</keyword>
<dbReference type="CDD" id="cd12424">
    <property type="entry name" value="RRM3_hnRNPL_like"/>
    <property type="match status" value="1"/>
</dbReference>
<name>A0A913YLB7_EXADI</name>
<dbReference type="GO" id="GO:0003723">
    <property type="term" value="F:RNA binding"/>
    <property type="evidence" value="ECO:0007669"/>
    <property type="project" value="UniProtKB-UniRule"/>
</dbReference>
<dbReference type="Pfam" id="PF22976">
    <property type="entry name" value="RRM_10"/>
    <property type="match status" value="1"/>
</dbReference>
<dbReference type="SUPFAM" id="SSF54928">
    <property type="entry name" value="RNA-binding domain, RBD"/>
    <property type="match status" value="2"/>
</dbReference>
<dbReference type="Pfam" id="PF00076">
    <property type="entry name" value="RRM_1"/>
    <property type="match status" value="1"/>
</dbReference>
<proteinExistence type="predicted"/>
<organism evidence="5 6">
    <name type="scientific">Exaiptasia diaphana</name>
    <name type="common">Tropical sea anemone</name>
    <name type="synonym">Aiptasia pulchella</name>
    <dbReference type="NCBI Taxonomy" id="2652724"/>
    <lineage>
        <taxon>Eukaryota</taxon>
        <taxon>Metazoa</taxon>
        <taxon>Cnidaria</taxon>
        <taxon>Anthozoa</taxon>
        <taxon>Hexacorallia</taxon>
        <taxon>Actiniaria</taxon>
        <taxon>Aiptasiidae</taxon>
        <taxon>Exaiptasia</taxon>
    </lineage>
</organism>
<keyword evidence="1" id="KW-0677">Repeat</keyword>
<dbReference type="EnsemblMetazoa" id="XM_028660444.1">
    <property type="protein sequence ID" value="XP_028516245.1"/>
    <property type="gene ID" value="LOC110243800"/>
</dbReference>
<dbReference type="CDD" id="cd12694">
    <property type="entry name" value="RRM2_hnRNPL_like"/>
    <property type="match status" value="1"/>
</dbReference>
<dbReference type="AlphaFoldDB" id="A0A913YLB7"/>
<evidence type="ECO:0000256" key="2">
    <source>
        <dbReference type="ARBA" id="ARBA00022884"/>
    </source>
</evidence>
<feature type="domain" description="RRM" evidence="4">
    <location>
        <begin position="139"/>
        <end position="216"/>
    </location>
</feature>
<protein>
    <recommendedName>
        <fullName evidence="4">RRM domain-containing protein</fullName>
    </recommendedName>
</protein>
<feature type="domain" description="RRM" evidence="4">
    <location>
        <begin position="47"/>
        <end position="122"/>
    </location>
</feature>
<dbReference type="KEGG" id="epa:110243800"/>
<dbReference type="OMA" id="VYNAQYP"/>
<dbReference type="InterPro" id="IPR000504">
    <property type="entry name" value="RRM_dom"/>
</dbReference>
<dbReference type="GeneID" id="110243800"/>
<dbReference type="OrthoDB" id="302770at2759"/>
<dbReference type="RefSeq" id="XP_028516245.1">
    <property type="nucleotide sequence ID" value="XM_028660444.1"/>
</dbReference>